<keyword evidence="5" id="KW-1185">Reference proteome</keyword>
<reference evidence="4 5" key="1">
    <citation type="journal article" date="2021" name="Nat. Commun.">
        <title>Genetic determinants of endophytism in the Arabidopsis root mycobiome.</title>
        <authorList>
            <person name="Mesny F."/>
            <person name="Miyauchi S."/>
            <person name="Thiergart T."/>
            <person name="Pickel B."/>
            <person name="Atanasova L."/>
            <person name="Karlsson M."/>
            <person name="Huettel B."/>
            <person name="Barry K.W."/>
            <person name="Haridas S."/>
            <person name="Chen C."/>
            <person name="Bauer D."/>
            <person name="Andreopoulos W."/>
            <person name="Pangilinan J."/>
            <person name="LaButti K."/>
            <person name="Riley R."/>
            <person name="Lipzen A."/>
            <person name="Clum A."/>
            <person name="Drula E."/>
            <person name="Henrissat B."/>
            <person name="Kohler A."/>
            <person name="Grigoriev I.V."/>
            <person name="Martin F.M."/>
            <person name="Hacquard S."/>
        </authorList>
    </citation>
    <scope>NUCLEOTIDE SEQUENCE [LARGE SCALE GENOMIC DNA]</scope>
    <source>
        <strain evidence="4 5">MPI-SDFR-AT-0080</strain>
    </source>
</reference>
<dbReference type="InterPro" id="IPR036291">
    <property type="entry name" value="NAD(P)-bd_dom_sf"/>
</dbReference>
<evidence type="ECO:0000259" key="3">
    <source>
        <dbReference type="Pfam" id="PF01370"/>
    </source>
</evidence>
<dbReference type="Proteomes" id="UP000774617">
    <property type="component" value="Unassembled WGS sequence"/>
</dbReference>
<dbReference type="Gene3D" id="3.40.50.720">
    <property type="entry name" value="NAD(P)-binding Rossmann-like Domain"/>
    <property type="match status" value="1"/>
</dbReference>
<dbReference type="PANTHER" id="PTHR10366:SF562">
    <property type="entry name" value="ALDEHYDE REDUCTASE II (AFU_ORTHOLOGUE AFUA_1G11360)"/>
    <property type="match status" value="1"/>
</dbReference>
<keyword evidence="1" id="KW-0560">Oxidoreductase</keyword>
<evidence type="ECO:0000256" key="1">
    <source>
        <dbReference type="ARBA" id="ARBA00023002"/>
    </source>
</evidence>
<gene>
    <name evidence="4" type="ORF">B0J12DRAFT_316181</name>
</gene>
<organism evidence="4 5">
    <name type="scientific">Macrophomina phaseolina</name>
    <dbReference type="NCBI Taxonomy" id="35725"/>
    <lineage>
        <taxon>Eukaryota</taxon>
        <taxon>Fungi</taxon>
        <taxon>Dikarya</taxon>
        <taxon>Ascomycota</taxon>
        <taxon>Pezizomycotina</taxon>
        <taxon>Dothideomycetes</taxon>
        <taxon>Dothideomycetes incertae sedis</taxon>
        <taxon>Botryosphaeriales</taxon>
        <taxon>Botryosphaeriaceae</taxon>
        <taxon>Macrophomina</taxon>
    </lineage>
</organism>
<accession>A0ABQ8FWL2</accession>
<sequence length="353" mass="38132">MQNVDVPPGSTVLVTGANGLIASNVVEEFLALGYNVLGTVRSSSRCAWLASFFASRHGPHRGAFTLLELPDLGDERAFADAFTAHRVAAVCLTTSNMDFAQPEPEPFISGAVETVRAPMRAALKSAPHVKSFVVTGSMFAVWSPRSNDARALDAETYNDDAVAGAYADAWTDRAARGFAIFAAAFVAKDRAARAFVAEEKPGFRVSVLLVDSVLGRVLDVEHQGLPTTVGFLAGIWEGGEKAKAARAFVKPQYYLDAEDCGKLHVAAAVRADVVNERIFACGGPFTWNRILRIMKENWPQQKLEDEDETEGESLSKVPIERGAALLRDMGGQGWTSLEESVRKTVVTAKLLSR</sequence>
<comment type="similarity">
    <text evidence="2">Belongs to the NAD(P)-dependent epimerase/dehydratase family. Dihydroflavonol-4-reductase subfamily.</text>
</comment>
<dbReference type="EMBL" id="JAGTJR010000043">
    <property type="protein sequence ID" value="KAH7031890.1"/>
    <property type="molecule type" value="Genomic_DNA"/>
</dbReference>
<dbReference type="PANTHER" id="PTHR10366">
    <property type="entry name" value="NAD DEPENDENT EPIMERASE/DEHYDRATASE"/>
    <property type="match status" value="1"/>
</dbReference>
<name>A0ABQ8FWL2_9PEZI</name>
<dbReference type="InterPro" id="IPR050425">
    <property type="entry name" value="NAD(P)_dehydrat-like"/>
</dbReference>
<dbReference type="SUPFAM" id="SSF51735">
    <property type="entry name" value="NAD(P)-binding Rossmann-fold domains"/>
    <property type="match status" value="1"/>
</dbReference>
<comment type="caution">
    <text evidence="4">The sequence shown here is derived from an EMBL/GenBank/DDBJ whole genome shotgun (WGS) entry which is preliminary data.</text>
</comment>
<protein>
    <recommendedName>
        <fullName evidence="3">NAD-dependent epimerase/dehydratase domain-containing protein</fullName>
    </recommendedName>
</protein>
<evidence type="ECO:0000313" key="5">
    <source>
        <dbReference type="Proteomes" id="UP000774617"/>
    </source>
</evidence>
<dbReference type="InterPro" id="IPR001509">
    <property type="entry name" value="Epimerase_deHydtase"/>
</dbReference>
<feature type="domain" description="NAD-dependent epimerase/dehydratase" evidence="3">
    <location>
        <begin position="12"/>
        <end position="143"/>
    </location>
</feature>
<evidence type="ECO:0000256" key="2">
    <source>
        <dbReference type="ARBA" id="ARBA00023445"/>
    </source>
</evidence>
<proteinExistence type="inferred from homology"/>
<dbReference type="Pfam" id="PF01370">
    <property type="entry name" value="Epimerase"/>
    <property type="match status" value="1"/>
</dbReference>
<evidence type="ECO:0000313" key="4">
    <source>
        <dbReference type="EMBL" id="KAH7031890.1"/>
    </source>
</evidence>